<feature type="transmembrane region" description="Helical" evidence="6">
    <location>
        <begin position="295"/>
        <end position="314"/>
    </location>
</feature>
<dbReference type="KEGG" id="wce:WS08_0985"/>
<dbReference type="PROSITE" id="PS50850">
    <property type="entry name" value="MFS"/>
    <property type="match status" value="1"/>
</dbReference>
<dbReference type="SUPFAM" id="SSF103473">
    <property type="entry name" value="MFS general substrate transporter"/>
    <property type="match status" value="1"/>
</dbReference>
<feature type="domain" description="Major facilitator superfamily (MFS) profile" evidence="7">
    <location>
        <begin position="30"/>
        <end position="439"/>
    </location>
</feature>
<dbReference type="PANTHER" id="PTHR43826:SF6">
    <property type="entry name" value="GLYCEROL-3-PHOSPHATE TRANSPORTER"/>
    <property type="match status" value="1"/>
</dbReference>
<dbReference type="GO" id="GO:0035435">
    <property type="term" value="P:phosphate ion transmembrane transport"/>
    <property type="evidence" value="ECO:0007669"/>
    <property type="project" value="TreeGrafter"/>
</dbReference>
<dbReference type="OrthoDB" id="9766638at2"/>
<dbReference type="InterPro" id="IPR011701">
    <property type="entry name" value="MFS"/>
</dbReference>
<evidence type="ECO:0000256" key="1">
    <source>
        <dbReference type="ARBA" id="ARBA00004651"/>
    </source>
</evidence>
<dbReference type="InterPro" id="IPR020846">
    <property type="entry name" value="MFS_dom"/>
</dbReference>
<keyword evidence="4 6" id="KW-1133">Transmembrane helix</keyword>
<dbReference type="Proteomes" id="UP000029079">
    <property type="component" value="Chromosome"/>
</dbReference>
<name>A0A075TWL3_9LACO</name>
<feature type="transmembrane region" description="Helical" evidence="6">
    <location>
        <begin position="29"/>
        <end position="49"/>
    </location>
</feature>
<feature type="transmembrane region" description="Helical" evidence="6">
    <location>
        <begin position="392"/>
        <end position="411"/>
    </location>
</feature>
<dbReference type="RefSeq" id="WP_009496166.1">
    <property type="nucleotide sequence ID" value="NZ_CP009223.1"/>
</dbReference>
<feature type="transmembrane region" description="Helical" evidence="6">
    <location>
        <begin position="187"/>
        <end position="206"/>
    </location>
</feature>
<dbReference type="GO" id="GO:0061513">
    <property type="term" value="F:glucose 6-phosphate:phosphate antiporter activity"/>
    <property type="evidence" value="ECO:0007669"/>
    <property type="project" value="TreeGrafter"/>
</dbReference>
<evidence type="ECO:0000313" key="9">
    <source>
        <dbReference type="Proteomes" id="UP000029079"/>
    </source>
</evidence>
<keyword evidence="9" id="KW-1185">Reference proteome</keyword>
<reference evidence="9" key="2">
    <citation type="submission" date="2014-08" db="EMBL/GenBank/DDBJ databases">
        <title>Complete genome of Weissella ceti strain WS74 isolated from diseased rainbow trout in Brazil.</title>
        <authorList>
            <person name="Figueiredo H.C.P."/>
            <person name="Leal C.A.G."/>
            <person name="Pereira F.L."/>
            <person name="Soares S.C."/>
            <person name="Dorella F.A."/>
            <person name="Carvalho A.F."/>
            <person name="Azevedo V.A.C."/>
        </authorList>
    </citation>
    <scope>NUCLEOTIDE SEQUENCE [LARGE SCALE GENOMIC DNA]</scope>
    <source>
        <strain evidence="9">WS74</strain>
    </source>
</reference>
<evidence type="ECO:0000256" key="2">
    <source>
        <dbReference type="ARBA" id="ARBA00022448"/>
    </source>
</evidence>
<dbReference type="PIRSF" id="PIRSF002808">
    <property type="entry name" value="Hexose_phosphate_transp"/>
    <property type="match status" value="1"/>
</dbReference>
<accession>A0A075TWL3</accession>
<dbReference type="STRING" id="759620.WS105_1047"/>
<evidence type="ECO:0000256" key="4">
    <source>
        <dbReference type="ARBA" id="ARBA00022989"/>
    </source>
</evidence>
<reference evidence="8 9" key="1">
    <citation type="journal article" date="2014" name="Genome Announc.">
        <title>Complete Genome Sequences of Fish Pathogenic Weissella ceti Strains WS74 and WS105.</title>
        <authorList>
            <person name="Figueiredo H.C."/>
            <person name="Leal C.A."/>
            <person name="Dorella F.A."/>
            <person name="Carvalho A.F."/>
            <person name="Soares S.C."/>
            <person name="Pereira F.L."/>
            <person name="Azevedo V.A."/>
        </authorList>
    </citation>
    <scope>NUCLEOTIDE SEQUENCE [LARGE SCALE GENOMIC DNA]</scope>
    <source>
        <strain evidence="8 9">WS74</strain>
    </source>
</reference>
<evidence type="ECO:0000256" key="6">
    <source>
        <dbReference type="SAM" id="Phobius"/>
    </source>
</evidence>
<evidence type="ECO:0000313" key="8">
    <source>
        <dbReference type="EMBL" id="AIM63302.1"/>
    </source>
</evidence>
<protein>
    <recommendedName>
        <fullName evidence="7">Major facilitator superfamily (MFS) profile domain-containing protein</fullName>
    </recommendedName>
</protein>
<dbReference type="GO" id="GO:0005886">
    <property type="term" value="C:plasma membrane"/>
    <property type="evidence" value="ECO:0007669"/>
    <property type="project" value="UniProtKB-SubCell"/>
</dbReference>
<dbReference type="Gene3D" id="1.20.1250.20">
    <property type="entry name" value="MFS general substrate transporter like domains"/>
    <property type="match status" value="2"/>
</dbReference>
<feature type="transmembrane region" description="Helical" evidence="6">
    <location>
        <begin position="323"/>
        <end position="342"/>
    </location>
</feature>
<feature type="transmembrane region" description="Helical" evidence="6">
    <location>
        <begin position="64"/>
        <end position="84"/>
    </location>
</feature>
<dbReference type="KEGG" id="wci:WS105_1047"/>
<feature type="transmembrane region" description="Helical" evidence="6">
    <location>
        <begin position="155"/>
        <end position="181"/>
    </location>
</feature>
<dbReference type="PANTHER" id="PTHR43826">
    <property type="entry name" value="GLUCOSE-6-PHOSPHATE EXCHANGER SLC37A4"/>
    <property type="match status" value="1"/>
</dbReference>
<feature type="transmembrane region" description="Helical" evidence="6">
    <location>
        <begin position="96"/>
        <end position="112"/>
    </location>
</feature>
<keyword evidence="2" id="KW-0813">Transport</keyword>
<dbReference type="InterPro" id="IPR000849">
    <property type="entry name" value="Sugar_P_transporter"/>
</dbReference>
<dbReference type="InterPro" id="IPR036259">
    <property type="entry name" value="MFS_trans_sf"/>
</dbReference>
<feature type="transmembrane region" description="Helical" evidence="6">
    <location>
        <begin position="256"/>
        <end position="275"/>
    </location>
</feature>
<gene>
    <name evidence="8" type="ORF">WS74_1051</name>
</gene>
<dbReference type="Pfam" id="PF07690">
    <property type="entry name" value="MFS_1"/>
    <property type="match status" value="1"/>
</dbReference>
<dbReference type="KEGG" id="wct:WS74_1051"/>
<dbReference type="AlphaFoldDB" id="A0A075TWL3"/>
<proteinExistence type="predicted"/>
<sequence>MFNFLKPAPDAAVKVAPDKVAGSYRKHQLGVLLATCIGYIGYYVIRLIFTTEQTAIMETYNLSLAQMGLILSTFGVGYGFSKLFMGALSDKSNPNRYLATGLILSSILNIFLGSTGNFYIMVGLMLMISITQGMGAAACQKLVQLWWGRKNRGTIYSIWSSAHNAGAFVCVAIVQLSAFLFAGSLPAVFYTASFVSLLIAAFILIVGSDRPTSVGLPSISEYAGDEVIADGKVVESETTTLTIPQIFKKYILTNKIVWAITLTSMSMYLIRFGIMSWIPTYLRDEKGFDPNQAKWLIGMFELAAVPGVIILGMVSDFLKGRRALVSLACVVGLAGCLFVYFTTMNHTYIIIALFIMGTLIYAPLTLVGLMVNEAVPKFAVGSSTGFMGFFQYMVGETLATALIGILVSIYGWQASNYVLFTAAAAAVLLLTFLSMNERKVIAREEQDAVH</sequence>
<dbReference type="EMBL" id="CP009223">
    <property type="protein sequence ID" value="AIM63302.1"/>
    <property type="molecule type" value="Genomic_DNA"/>
</dbReference>
<dbReference type="InterPro" id="IPR051337">
    <property type="entry name" value="OPA_Antiporter"/>
</dbReference>
<evidence type="ECO:0000259" key="7">
    <source>
        <dbReference type="PROSITE" id="PS50850"/>
    </source>
</evidence>
<feature type="transmembrane region" description="Helical" evidence="6">
    <location>
        <begin position="348"/>
        <end position="371"/>
    </location>
</feature>
<dbReference type="PATRIC" id="fig|759620.7.peg.1010"/>
<keyword evidence="5 6" id="KW-0472">Membrane</keyword>
<evidence type="ECO:0000256" key="3">
    <source>
        <dbReference type="ARBA" id="ARBA00022692"/>
    </source>
</evidence>
<comment type="subcellular location">
    <subcellularLocation>
        <location evidence="1">Cell membrane</location>
        <topology evidence="1">Multi-pass membrane protein</topology>
    </subcellularLocation>
</comment>
<organism evidence="8 9">
    <name type="scientific">Weissella ceti</name>
    <dbReference type="NCBI Taxonomy" id="759620"/>
    <lineage>
        <taxon>Bacteria</taxon>
        <taxon>Bacillati</taxon>
        <taxon>Bacillota</taxon>
        <taxon>Bacilli</taxon>
        <taxon>Lactobacillales</taxon>
        <taxon>Lactobacillaceae</taxon>
        <taxon>Weissella</taxon>
    </lineage>
</organism>
<keyword evidence="3 6" id="KW-0812">Transmembrane</keyword>
<feature type="transmembrane region" description="Helical" evidence="6">
    <location>
        <begin position="417"/>
        <end position="435"/>
    </location>
</feature>
<evidence type="ECO:0000256" key="5">
    <source>
        <dbReference type="ARBA" id="ARBA00023136"/>
    </source>
</evidence>